<comment type="similarity">
    <text evidence="1">Belongs to the GST superfamily.</text>
</comment>
<dbReference type="SUPFAM" id="SSF47616">
    <property type="entry name" value="GST C-terminal domain-like"/>
    <property type="match status" value="1"/>
</dbReference>
<feature type="domain" description="GST N-terminal" evidence="2">
    <location>
        <begin position="1"/>
        <end position="81"/>
    </location>
</feature>
<dbReference type="InterPro" id="IPR036249">
    <property type="entry name" value="Thioredoxin-like_sf"/>
</dbReference>
<dbReference type="Proteomes" id="UP000690515">
    <property type="component" value="Unassembled WGS sequence"/>
</dbReference>
<dbReference type="InterPro" id="IPR040079">
    <property type="entry name" value="Glutathione_S-Trfase"/>
</dbReference>
<protein>
    <submittedName>
        <fullName evidence="4">Glutathione S-transferase family protein</fullName>
    </submittedName>
</protein>
<accession>A0ABS5ZC40</accession>
<dbReference type="InterPro" id="IPR036282">
    <property type="entry name" value="Glutathione-S-Trfase_C_sf"/>
</dbReference>
<dbReference type="InterPro" id="IPR004045">
    <property type="entry name" value="Glutathione_S-Trfase_N"/>
</dbReference>
<gene>
    <name evidence="4" type="ORF">KCG35_11185</name>
</gene>
<dbReference type="Gene3D" id="1.20.1050.10">
    <property type="match status" value="1"/>
</dbReference>
<evidence type="ECO:0000313" key="5">
    <source>
        <dbReference type="Proteomes" id="UP000690515"/>
    </source>
</evidence>
<evidence type="ECO:0000259" key="2">
    <source>
        <dbReference type="PROSITE" id="PS50404"/>
    </source>
</evidence>
<dbReference type="EMBL" id="JAGSOY010000022">
    <property type="protein sequence ID" value="MBU2711623.1"/>
    <property type="molecule type" value="Genomic_DNA"/>
</dbReference>
<dbReference type="Gene3D" id="3.40.30.10">
    <property type="entry name" value="Glutaredoxin"/>
    <property type="match status" value="1"/>
</dbReference>
<keyword evidence="5" id="KW-1185">Reference proteome</keyword>
<dbReference type="Pfam" id="PF02798">
    <property type="entry name" value="GST_N"/>
    <property type="match status" value="1"/>
</dbReference>
<feature type="domain" description="GST C-terminal" evidence="3">
    <location>
        <begin position="86"/>
        <end position="200"/>
    </location>
</feature>
<comment type="caution">
    <text evidence="4">The sequence shown here is derived from an EMBL/GenBank/DDBJ whole genome shotgun (WGS) entry which is preliminary data.</text>
</comment>
<dbReference type="InterPro" id="IPR004046">
    <property type="entry name" value="GST_C"/>
</dbReference>
<proteinExistence type="inferred from homology"/>
<dbReference type="Pfam" id="PF00043">
    <property type="entry name" value="GST_C"/>
    <property type="match status" value="1"/>
</dbReference>
<organism evidence="4 5">
    <name type="scientific">Zooshikella harenae</name>
    <dbReference type="NCBI Taxonomy" id="2827238"/>
    <lineage>
        <taxon>Bacteria</taxon>
        <taxon>Pseudomonadati</taxon>
        <taxon>Pseudomonadota</taxon>
        <taxon>Gammaproteobacteria</taxon>
        <taxon>Oceanospirillales</taxon>
        <taxon>Zooshikellaceae</taxon>
        <taxon>Zooshikella</taxon>
    </lineage>
</organism>
<sequence>MVTFFSCEDSLNAYSIHLMMSILGVNFRQRPFGEAPQHEQHYASWAANGLGAMPVMHDGTLKLFQTSAMLIYLSRAYASELWMPSTPPALARVNQWLNIARGDWLPRANHHLTIQQQWQHLDVGLSLIEQQLEIASWLIGHRPTIADIACYPLLTATGIEDAIFKDYPHILKWVSRMQTLPNFISPPQPKTNNIQTNTHFL</sequence>
<reference evidence="4 5" key="1">
    <citation type="submission" date="2021-04" db="EMBL/GenBank/DDBJ databases">
        <authorList>
            <person name="Pira H."/>
            <person name="Risdian C."/>
            <person name="Wink J."/>
        </authorList>
    </citation>
    <scope>NUCLEOTIDE SEQUENCE [LARGE SCALE GENOMIC DNA]</scope>
    <source>
        <strain evidence="4 5">WH53</strain>
    </source>
</reference>
<dbReference type="SFLD" id="SFLDS00019">
    <property type="entry name" value="Glutathione_Transferase_(cytos"/>
    <property type="match status" value="1"/>
</dbReference>
<name>A0ABS5ZC40_9GAMM</name>
<dbReference type="PANTHER" id="PTHR44051:SF9">
    <property type="entry name" value="GLUTATHIONE S-TRANSFERASE 1"/>
    <property type="match status" value="1"/>
</dbReference>
<dbReference type="InterPro" id="IPR010987">
    <property type="entry name" value="Glutathione-S-Trfase_C-like"/>
</dbReference>
<dbReference type="RefSeq" id="WP_215819779.1">
    <property type="nucleotide sequence ID" value="NZ_JAGSOY010000022.1"/>
</dbReference>
<evidence type="ECO:0000313" key="4">
    <source>
        <dbReference type="EMBL" id="MBU2711623.1"/>
    </source>
</evidence>
<evidence type="ECO:0000256" key="1">
    <source>
        <dbReference type="RuleBase" id="RU003494"/>
    </source>
</evidence>
<dbReference type="CDD" id="cd00570">
    <property type="entry name" value="GST_N_family"/>
    <property type="match status" value="1"/>
</dbReference>
<dbReference type="SUPFAM" id="SSF52833">
    <property type="entry name" value="Thioredoxin-like"/>
    <property type="match status" value="1"/>
</dbReference>
<dbReference type="PROSITE" id="PS50405">
    <property type="entry name" value="GST_CTER"/>
    <property type="match status" value="1"/>
</dbReference>
<evidence type="ECO:0000259" key="3">
    <source>
        <dbReference type="PROSITE" id="PS50405"/>
    </source>
</evidence>
<dbReference type="PANTHER" id="PTHR44051">
    <property type="entry name" value="GLUTATHIONE S-TRANSFERASE-RELATED"/>
    <property type="match status" value="1"/>
</dbReference>
<dbReference type="PROSITE" id="PS50404">
    <property type="entry name" value="GST_NTER"/>
    <property type="match status" value="1"/>
</dbReference>